<feature type="non-terminal residue" evidence="2">
    <location>
        <position position="1"/>
    </location>
</feature>
<accession>A0A392RYP2</accession>
<dbReference type="Proteomes" id="UP000265520">
    <property type="component" value="Unassembled WGS sequence"/>
</dbReference>
<comment type="caution">
    <text evidence="2">The sequence shown here is derived from an EMBL/GenBank/DDBJ whole genome shotgun (WGS) entry which is preliminary data.</text>
</comment>
<feature type="non-terminal residue" evidence="2">
    <location>
        <position position="118"/>
    </location>
</feature>
<evidence type="ECO:0000313" key="3">
    <source>
        <dbReference type="Proteomes" id="UP000265520"/>
    </source>
</evidence>
<dbReference type="AlphaFoldDB" id="A0A392RYP2"/>
<evidence type="ECO:0000256" key="1">
    <source>
        <dbReference type="SAM" id="MobiDB-lite"/>
    </source>
</evidence>
<proteinExistence type="predicted"/>
<name>A0A392RYP2_9FABA</name>
<keyword evidence="3" id="KW-1185">Reference proteome</keyword>
<protein>
    <submittedName>
        <fullName evidence="2">Uncharacterized protein</fullName>
    </submittedName>
</protein>
<organism evidence="2 3">
    <name type="scientific">Trifolium medium</name>
    <dbReference type="NCBI Taxonomy" id="97028"/>
    <lineage>
        <taxon>Eukaryota</taxon>
        <taxon>Viridiplantae</taxon>
        <taxon>Streptophyta</taxon>
        <taxon>Embryophyta</taxon>
        <taxon>Tracheophyta</taxon>
        <taxon>Spermatophyta</taxon>
        <taxon>Magnoliopsida</taxon>
        <taxon>eudicotyledons</taxon>
        <taxon>Gunneridae</taxon>
        <taxon>Pentapetalae</taxon>
        <taxon>rosids</taxon>
        <taxon>fabids</taxon>
        <taxon>Fabales</taxon>
        <taxon>Fabaceae</taxon>
        <taxon>Papilionoideae</taxon>
        <taxon>50 kb inversion clade</taxon>
        <taxon>NPAAA clade</taxon>
        <taxon>Hologalegina</taxon>
        <taxon>IRL clade</taxon>
        <taxon>Trifolieae</taxon>
        <taxon>Trifolium</taxon>
    </lineage>
</organism>
<dbReference type="EMBL" id="LXQA010285200">
    <property type="protein sequence ID" value="MCI40900.1"/>
    <property type="molecule type" value="Genomic_DNA"/>
</dbReference>
<feature type="region of interest" description="Disordered" evidence="1">
    <location>
        <begin position="87"/>
        <end position="118"/>
    </location>
</feature>
<reference evidence="2 3" key="1">
    <citation type="journal article" date="2018" name="Front. Plant Sci.">
        <title>Red Clover (Trifolium pratense) and Zigzag Clover (T. medium) - A Picture of Genomic Similarities and Differences.</title>
        <authorList>
            <person name="Dluhosova J."/>
            <person name="Istvanek J."/>
            <person name="Nedelnik J."/>
            <person name="Repkova J."/>
        </authorList>
    </citation>
    <scope>NUCLEOTIDE SEQUENCE [LARGE SCALE GENOMIC DNA]</scope>
    <source>
        <strain evidence="3">cv. 10/8</strain>
        <tissue evidence="2">Leaf</tissue>
    </source>
</reference>
<evidence type="ECO:0000313" key="2">
    <source>
        <dbReference type="EMBL" id="MCI40900.1"/>
    </source>
</evidence>
<sequence length="118" mass="13339">EASYAEPFDCLMVEALEVTQIQAVPEEEYCEKIKVVYPQAEEELVDFLNRCKLNNKEVMLCPRCSAVCDKEATAGLKNYVPYVNNKGKWPNKRPNQGKWPNQGPNKGKAIAQAPTIHQ</sequence>